<proteinExistence type="predicted"/>
<evidence type="ECO:0000313" key="2">
    <source>
        <dbReference type="WBParaSite" id="L893_g27692.t1"/>
    </source>
</evidence>
<dbReference type="AlphaFoldDB" id="A0A1I7ZLS0"/>
<reference evidence="2" key="1">
    <citation type="submission" date="2016-11" db="UniProtKB">
        <authorList>
            <consortium name="WormBaseParasite"/>
        </authorList>
    </citation>
    <scope>IDENTIFICATION</scope>
</reference>
<protein>
    <submittedName>
        <fullName evidence="2">Uncharacterized protein</fullName>
    </submittedName>
</protein>
<sequence>MSARGPGWINGHLIVPPGQLIPQFPPSHIIVGEQRRRQNKRSIKITLALFTLSTPRRGGREGQQEGDGREFAEAGAMTEEGVGRKNQGKSLLDVLKEMRISIYTAHSATFTSGRPNNGICFPVD</sequence>
<dbReference type="WBParaSite" id="L893_g27692.t1">
    <property type="protein sequence ID" value="L893_g27692.t1"/>
    <property type="gene ID" value="L893_g27692"/>
</dbReference>
<evidence type="ECO:0000313" key="1">
    <source>
        <dbReference type="Proteomes" id="UP000095287"/>
    </source>
</evidence>
<accession>A0A1I7ZLS0</accession>
<organism evidence="1 2">
    <name type="scientific">Steinernema glaseri</name>
    <dbReference type="NCBI Taxonomy" id="37863"/>
    <lineage>
        <taxon>Eukaryota</taxon>
        <taxon>Metazoa</taxon>
        <taxon>Ecdysozoa</taxon>
        <taxon>Nematoda</taxon>
        <taxon>Chromadorea</taxon>
        <taxon>Rhabditida</taxon>
        <taxon>Tylenchina</taxon>
        <taxon>Panagrolaimomorpha</taxon>
        <taxon>Strongyloidoidea</taxon>
        <taxon>Steinernematidae</taxon>
        <taxon>Steinernema</taxon>
    </lineage>
</organism>
<name>A0A1I7ZLS0_9BILA</name>
<keyword evidence="1" id="KW-1185">Reference proteome</keyword>
<dbReference type="Proteomes" id="UP000095287">
    <property type="component" value="Unplaced"/>
</dbReference>